<accession>A0A813BHR6</accession>
<keyword evidence="3" id="KW-0175">Coiled coil</keyword>
<feature type="domain" description="K Homology" evidence="5">
    <location>
        <begin position="105"/>
        <end position="174"/>
    </location>
</feature>
<evidence type="ECO:0000256" key="2">
    <source>
        <dbReference type="PROSITE-ProRule" id="PRU00117"/>
    </source>
</evidence>
<reference evidence="6" key="1">
    <citation type="submission" date="2021-02" db="EMBL/GenBank/DDBJ databases">
        <authorList>
            <person name="Dougan E. K."/>
            <person name="Rhodes N."/>
            <person name="Thang M."/>
            <person name="Chan C."/>
        </authorList>
    </citation>
    <scope>NUCLEOTIDE SEQUENCE</scope>
</reference>
<dbReference type="SUPFAM" id="SSF54791">
    <property type="entry name" value="Eukaryotic type KH-domain (KH-domain type I)"/>
    <property type="match status" value="3"/>
</dbReference>
<evidence type="ECO:0000313" key="7">
    <source>
        <dbReference type="Proteomes" id="UP000601435"/>
    </source>
</evidence>
<dbReference type="Pfam" id="PF00013">
    <property type="entry name" value="KH_1"/>
    <property type="match status" value="3"/>
</dbReference>
<keyword evidence="2" id="KW-0694">RNA-binding</keyword>
<feature type="domain" description="K Homology" evidence="5">
    <location>
        <begin position="11"/>
        <end position="86"/>
    </location>
</feature>
<keyword evidence="1" id="KW-0677">Repeat</keyword>
<sequence>MGCGDGGKGMRRLAFKVLCPNELIARIMGKGGARKDQLQSEAGCRIVVSGRDEFFPGTRWRVLLIYSDRSEAILAVMQHVIRDVIECGAKESPNPEADFLGPDRGSYIVRCVVTKQMSSAIIGPKGNNARAIREESGSKVVIDPNITAGHQFVKLVGEPQGLRIALARVNQYVQEQYGSPTYMEWATIKSFDGAGNPIHSGPAETGFSYGSVHGHMGKGGAEWPDERERTPRQGATATPAQWSGSKGVVVPPQPPVSVSGDDPETDLLSALSSTAEGFPAGTLDMEYTITCELPSEKVGLLIGKRGEDVQRIRKTTGTYIHFDPAQDGSDGQTLTIRGPLLKVYRAHALLMRRYHETQAEEAPHNGTSTNGDSDQKVQALEEQLQAMQRQLAEVKQLQQSNTSLGQAAYGDILTSMRAECRSCNCERPRKRQRFKERPMKDEDAHMRLQKGSEARRRNLLSGNRPGQEWSPPLQSLTAPALADAGAQVPPRVFTQTEVQDMSIASLFASVAKSHGLYGYTATPSVRDAPAMEFSERHPVSLVNPCLGSATCNVKGAPVHRLMSLAGQSGVKFFTTPGIGACCCGEPTGKKTQVKQRWSEAIATKVATVVNREKAAGRLGQGAVLERDAGPAAVEGVLALLQLLSVDTGTCGSEMKRGPLRVPVGFTAAPLAEGWLLAQ</sequence>
<evidence type="ECO:0000256" key="4">
    <source>
        <dbReference type="SAM" id="MobiDB-lite"/>
    </source>
</evidence>
<feature type="region of interest" description="Disordered" evidence="4">
    <location>
        <begin position="431"/>
        <end position="472"/>
    </location>
</feature>
<dbReference type="AlphaFoldDB" id="A0A813BHR6"/>
<evidence type="ECO:0000259" key="5">
    <source>
        <dbReference type="SMART" id="SM00322"/>
    </source>
</evidence>
<feature type="region of interest" description="Disordered" evidence="4">
    <location>
        <begin position="214"/>
        <end position="263"/>
    </location>
</feature>
<name>A0A813BHR6_9DINO</name>
<dbReference type="EMBL" id="CAJNJA010072252">
    <property type="protein sequence ID" value="CAE7906407.1"/>
    <property type="molecule type" value="Genomic_DNA"/>
</dbReference>
<dbReference type="SMART" id="SM00322">
    <property type="entry name" value="KH"/>
    <property type="match status" value="3"/>
</dbReference>
<dbReference type="OrthoDB" id="410746at2759"/>
<dbReference type="PROSITE" id="PS50084">
    <property type="entry name" value="KH_TYPE_1"/>
    <property type="match status" value="3"/>
</dbReference>
<dbReference type="Proteomes" id="UP000601435">
    <property type="component" value="Unassembled WGS sequence"/>
</dbReference>
<feature type="coiled-coil region" evidence="3">
    <location>
        <begin position="370"/>
        <end position="400"/>
    </location>
</feature>
<feature type="compositionally biased region" description="Polar residues" evidence="4">
    <location>
        <begin position="233"/>
        <end position="242"/>
    </location>
</feature>
<dbReference type="GO" id="GO:0003723">
    <property type="term" value="F:RNA binding"/>
    <property type="evidence" value="ECO:0007669"/>
    <property type="project" value="UniProtKB-UniRule"/>
</dbReference>
<dbReference type="InterPro" id="IPR036612">
    <property type="entry name" value="KH_dom_type_1_sf"/>
</dbReference>
<evidence type="ECO:0000256" key="1">
    <source>
        <dbReference type="ARBA" id="ARBA00022737"/>
    </source>
</evidence>
<feature type="domain" description="K Homology" evidence="5">
    <location>
        <begin position="285"/>
        <end position="355"/>
    </location>
</feature>
<protein>
    <submittedName>
        <fullName evidence="6">Nova1 protein</fullName>
    </submittedName>
</protein>
<evidence type="ECO:0000256" key="3">
    <source>
        <dbReference type="SAM" id="Coils"/>
    </source>
</evidence>
<dbReference type="Gene3D" id="3.30.1370.10">
    <property type="entry name" value="K Homology domain, type 1"/>
    <property type="match status" value="3"/>
</dbReference>
<proteinExistence type="predicted"/>
<evidence type="ECO:0000313" key="6">
    <source>
        <dbReference type="EMBL" id="CAE7906407.1"/>
    </source>
</evidence>
<dbReference type="InterPro" id="IPR004087">
    <property type="entry name" value="KH_dom"/>
</dbReference>
<feature type="compositionally biased region" description="Low complexity" evidence="4">
    <location>
        <begin position="243"/>
        <end position="260"/>
    </location>
</feature>
<dbReference type="PANTHER" id="PTHR10288">
    <property type="entry name" value="KH DOMAIN CONTAINING RNA BINDING PROTEIN"/>
    <property type="match status" value="1"/>
</dbReference>
<organism evidence="6 7">
    <name type="scientific">Symbiodinium necroappetens</name>
    <dbReference type="NCBI Taxonomy" id="1628268"/>
    <lineage>
        <taxon>Eukaryota</taxon>
        <taxon>Sar</taxon>
        <taxon>Alveolata</taxon>
        <taxon>Dinophyceae</taxon>
        <taxon>Suessiales</taxon>
        <taxon>Symbiodiniaceae</taxon>
        <taxon>Symbiodinium</taxon>
    </lineage>
</organism>
<dbReference type="InterPro" id="IPR004088">
    <property type="entry name" value="KH_dom_type_1"/>
</dbReference>
<feature type="compositionally biased region" description="Basic and acidic residues" evidence="4">
    <location>
        <begin position="435"/>
        <end position="456"/>
    </location>
</feature>
<comment type="caution">
    <text evidence="6">The sequence shown here is derived from an EMBL/GenBank/DDBJ whole genome shotgun (WGS) entry which is preliminary data.</text>
</comment>
<keyword evidence="7" id="KW-1185">Reference proteome</keyword>
<dbReference type="CDD" id="cd00105">
    <property type="entry name" value="KH-I"/>
    <property type="match status" value="2"/>
</dbReference>
<gene>
    <name evidence="6" type="primary">Nova1</name>
    <name evidence="6" type="ORF">SNEC2469_LOCUS30683</name>
</gene>